<dbReference type="Pfam" id="PF03281">
    <property type="entry name" value="Mab-21"/>
    <property type="match status" value="1"/>
</dbReference>
<feature type="domain" description="Mab-21-like nucleotidyltransferase" evidence="2">
    <location>
        <begin position="123"/>
        <end position="192"/>
    </location>
</feature>
<comment type="similarity">
    <text evidence="1">Belongs to the mab-21 family.</text>
</comment>
<protein>
    <recommendedName>
        <fullName evidence="2">Mab-21-like nucleotidyltransferase domain-containing protein</fullName>
    </recommendedName>
</protein>
<dbReference type="EMBL" id="UYJE01004646">
    <property type="protein sequence ID" value="VDI30048.1"/>
    <property type="molecule type" value="Genomic_DNA"/>
</dbReference>
<organism evidence="3 4">
    <name type="scientific">Mytilus galloprovincialis</name>
    <name type="common">Mediterranean mussel</name>
    <dbReference type="NCBI Taxonomy" id="29158"/>
    <lineage>
        <taxon>Eukaryota</taxon>
        <taxon>Metazoa</taxon>
        <taxon>Spiralia</taxon>
        <taxon>Lophotrochozoa</taxon>
        <taxon>Mollusca</taxon>
        <taxon>Bivalvia</taxon>
        <taxon>Autobranchia</taxon>
        <taxon>Pteriomorphia</taxon>
        <taxon>Mytilida</taxon>
        <taxon>Mytiloidea</taxon>
        <taxon>Mytilidae</taxon>
        <taxon>Mytilinae</taxon>
        <taxon>Mytilus</taxon>
    </lineage>
</organism>
<name>A0A8B6E7Y7_MYTGA</name>
<dbReference type="PANTHER" id="PTHR10656">
    <property type="entry name" value="CELL FATE DETERMINING PROTEIN MAB21-RELATED"/>
    <property type="match status" value="1"/>
</dbReference>
<evidence type="ECO:0000256" key="1">
    <source>
        <dbReference type="ARBA" id="ARBA00008307"/>
    </source>
</evidence>
<evidence type="ECO:0000313" key="3">
    <source>
        <dbReference type="EMBL" id="VDI30048.1"/>
    </source>
</evidence>
<keyword evidence="4" id="KW-1185">Reference proteome</keyword>
<sequence>MNTVRDYLSSDEKKNLVTSGSFGEGLEMRGSDLDIMFIENRIEVYEDVKPRIHPNIPFLSMKTKDVKPGFTMLQLEYNRYHCFSKYFVELNGRHYFSNALYKQQFLTEKSNIHGPCLSNGLMDLAVCVHCKTWITHATHWITRSNNSWPSKDVKQFIIKNGVLFVRIGVKGSSKEDLEWRISFSVGEKLLINSFTHS</sequence>
<evidence type="ECO:0000313" key="4">
    <source>
        <dbReference type="Proteomes" id="UP000596742"/>
    </source>
</evidence>
<reference evidence="3" key="1">
    <citation type="submission" date="2018-11" db="EMBL/GenBank/DDBJ databases">
        <authorList>
            <person name="Alioto T."/>
            <person name="Alioto T."/>
        </authorList>
    </citation>
    <scope>NUCLEOTIDE SEQUENCE</scope>
</reference>
<proteinExistence type="inferred from homology"/>
<dbReference type="AlphaFoldDB" id="A0A8B6E7Y7"/>
<gene>
    <name evidence="3" type="ORF">MGAL_10B086698</name>
</gene>
<evidence type="ECO:0000259" key="2">
    <source>
        <dbReference type="Pfam" id="PF03281"/>
    </source>
</evidence>
<dbReference type="OrthoDB" id="5950246at2759"/>
<dbReference type="Proteomes" id="UP000596742">
    <property type="component" value="Unassembled WGS sequence"/>
</dbReference>
<accession>A0A8B6E7Y7</accession>
<comment type="caution">
    <text evidence="3">The sequence shown here is derived from an EMBL/GenBank/DDBJ whole genome shotgun (WGS) entry which is preliminary data.</text>
</comment>
<dbReference type="PANTHER" id="PTHR10656:SF42">
    <property type="entry name" value="CYCLIC GMP-AMP SYNTHASE-LIKE PROTEIN-RELATED"/>
    <property type="match status" value="1"/>
</dbReference>
<dbReference type="InterPro" id="IPR046903">
    <property type="entry name" value="Mab-21-like_nuc_Trfase"/>
</dbReference>